<dbReference type="Gene3D" id="3.40.30.10">
    <property type="entry name" value="Glutaredoxin"/>
    <property type="match status" value="1"/>
</dbReference>
<organism evidence="2 3">
    <name type="scientific">Dokdonia donghaensis DSW-1</name>
    <dbReference type="NCBI Taxonomy" id="1300343"/>
    <lineage>
        <taxon>Bacteria</taxon>
        <taxon>Pseudomonadati</taxon>
        <taxon>Bacteroidota</taxon>
        <taxon>Flavobacteriia</taxon>
        <taxon>Flavobacteriales</taxon>
        <taxon>Flavobacteriaceae</taxon>
        <taxon>Dokdonia</taxon>
    </lineage>
</organism>
<dbReference type="InterPro" id="IPR036249">
    <property type="entry name" value="Thioredoxin-like_sf"/>
</dbReference>
<dbReference type="EMBL" id="JSAQ01000001">
    <property type="protein sequence ID" value="KGO06553.1"/>
    <property type="molecule type" value="Genomic_DNA"/>
</dbReference>
<dbReference type="KEGG" id="ddo:I597_0194"/>
<feature type="domain" description="Thioredoxin" evidence="1">
    <location>
        <begin position="33"/>
        <end position="184"/>
    </location>
</feature>
<comment type="caution">
    <text evidence="2">The sequence shown here is derived from an EMBL/GenBank/DDBJ whole genome shotgun (WGS) entry which is preliminary data.</text>
</comment>
<evidence type="ECO:0000313" key="2">
    <source>
        <dbReference type="EMBL" id="KGO06553.1"/>
    </source>
</evidence>
<evidence type="ECO:0000259" key="1">
    <source>
        <dbReference type="PROSITE" id="PS51352"/>
    </source>
</evidence>
<proteinExistence type="predicted"/>
<dbReference type="OrthoDB" id="6398367at2"/>
<sequence>MKIKIIALAALTVLLTACNEHKTVEQVTEDLEEKVATEAPLEEEAPILIGEFKRDTLESRAYNKWFIQSYKDHTLDTESLPALKKGLTDVRVTVFMGTWCEDSQREVPAFFKMLDEIDYDSDLIHIVTVSEDKTEPAELVSHKEITNVPTFIFTKDGKELGRVVEYPLESLEKDMVKILSGQEYKHAYAE</sequence>
<dbReference type="AlphaFoldDB" id="A0A0A2GVJ3"/>
<reference evidence="2 3" key="1">
    <citation type="submission" date="2014-10" db="EMBL/GenBank/DDBJ databases">
        <title>Draft genome sequence of the proteorhodopsin-containing marine bacterium Dokdonia donghaensis.</title>
        <authorList>
            <person name="Gomez-Consarnau L."/>
            <person name="Gonzalez J.M."/>
            <person name="Riedel T."/>
            <person name="Jaenicke S."/>
            <person name="Wagner-Doebler I."/>
            <person name="Fuhrman J.A."/>
        </authorList>
    </citation>
    <scope>NUCLEOTIDE SEQUENCE [LARGE SCALE GENOMIC DNA]</scope>
    <source>
        <strain evidence="2 3">DSW-1</strain>
    </source>
</reference>
<accession>A0A0A2GVJ3</accession>
<evidence type="ECO:0000313" key="3">
    <source>
        <dbReference type="Proteomes" id="UP000030140"/>
    </source>
</evidence>
<dbReference type="Pfam" id="PF14595">
    <property type="entry name" value="Thioredoxin_9"/>
    <property type="match status" value="1"/>
</dbReference>
<gene>
    <name evidence="2" type="ORF">NV36_06660</name>
</gene>
<dbReference type="PROSITE" id="PS51352">
    <property type="entry name" value="THIOREDOXIN_2"/>
    <property type="match status" value="1"/>
</dbReference>
<dbReference type="PATRIC" id="fig|1300343.5.peg.193"/>
<protein>
    <submittedName>
        <fullName evidence="2">Thioredoxin</fullName>
    </submittedName>
</protein>
<dbReference type="CDD" id="cd02947">
    <property type="entry name" value="TRX_family"/>
    <property type="match status" value="1"/>
</dbReference>
<dbReference type="Proteomes" id="UP000030140">
    <property type="component" value="Unassembled WGS sequence"/>
</dbReference>
<dbReference type="RefSeq" id="WP_035325648.1">
    <property type="nucleotide sequence ID" value="NZ_CP015125.1"/>
</dbReference>
<name>A0A0A2GVJ3_9FLAO</name>
<keyword evidence="3" id="KW-1185">Reference proteome</keyword>
<dbReference type="PROSITE" id="PS51257">
    <property type="entry name" value="PROKAR_LIPOPROTEIN"/>
    <property type="match status" value="1"/>
</dbReference>
<dbReference type="SUPFAM" id="SSF52833">
    <property type="entry name" value="Thioredoxin-like"/>
    <property type="match status" value="1"/>
</dbReference>
<dbReference type="InterPro" id="IPR013766">
    <property type="entry name" value="Thioredoxin_domain"/>
</dbReference>